<proteinExistence type="predicted"/>
<evidence type="ECO:0000313" key="1">
    <source>
        <dbReference type="EMBL" id="MFC5584352.1"/>
    </source>
</evidence>
<protein>
    <submittedName>
        <fullName evidence="1">Uncharacterized protein</fullName>
    </submittedName>
</protein>
<keyword evidence="2" id="KW-1185">Reference proteome</keyword>
<accession>A0ABW0T5B2</accession>
<comment type="caution">
    <text evidence="1">The sequence shown here is derived from an EMBL/GenBank/DDBJ whole genome shotgun (WGS) entry which is preliminary data.</text>
</comment>
<reference evidence="2" key="1">
    <citation type="journal article" date="2019" name="Int. J. Syst. Evol. Microbiol.">
        <title>The Global Catalogue of Microorganisms (GCM) 10K type strain sequencing project: providing services to taxonomists for standard genome sequencing and annotation.</title>
        <authorList>
            <consortium name="The Broad Institute Genomics Platform"/>
            <consortium name="The Broad Institute Genome Sequencing Center for Infectious Disease"/>
            <person name="Wu L."/>
            <person name="Ma J."/>
        </authorList>
    </citation>
    <scope>NUCLEOTIDE SEQUENCE [LARGE SCALE GENOMIC DNA]</scope>
    <source>
        <strain evidence="2">JCM 3366</strain>
    </source>
</reference>
<sequence>MMHLSPIEEFASHHACEADELERHRGKFLRVERLRSKVQAAKRAAAESLSRANETPEPHDGSNMIFVALFDTHCRDREALFEAMRELDEACGELHVMTGGMRAFEGAMRGPSAHLPGLIGARE</sequence>
<dbReference type="RefSeq" id="WP_223019845.1">
    <property type="nucleotide sequence ID" value="NZ_CP078143.1"/>
</dbReference>
<evidence type="ECO:0000313" key="2">
    <source>
        <dbReference type="Proteomes" id="UP001596107"/>
    </source>
</evidence>
<dbReference type="Proteomes" id="UP001596107">
    <property type="component" value="Unassembled WGS sequence"/>
</dbReference>
<gene>
    <name evidence="1" type="ORF">ACFPOD_04450</name>
</gene>
<organism evidence="1 2">
    <name type="scientific">Nitratireductor kimnyeongensis</name>
    <dbReference type="NCBI Taxonomy" id="430679"/>
    <lineage>
        <taxon>Bacteria</taxon>
        <taxon>Pseudomonadati</taxon>
        <taxon>Pseudomonadota</taxon>
        <taxon>Alphaproteobacteria</taxon>
        <taxon>Hyphomicrobiales</taxon>
        <taxon>Phyllobacteriaceae</taxon>
        <taxon>Nitratireductor</taxon>
    </lineage>
</organism>
<dbReference type="EMBL" id="JBHSNB010000001">
    <property type="protein sequence ID" value="MFC5584352.1"/>
    <property type="molecule type" value="Genomic_DNA"/>
</dbReference>
<name>A0ABW0T5B2_9HYPH</name>